<protein>
    <submittedName>
        <fullName evidence="5">2-keto-3-deoxy-L-rhamnonate aldolase</fullName>
        <ecNumber evidence="5">4.1.2.53</ecNumber>
    </submittedName>
</protein>
<gene>
    <name evidence="5" type="ORF">AREALGSMS7_01161</name>
</gene>
<reference evidence="5 6" key="1">
    <citation type="submission" date="2017-07" db="EMBL/GenBank/DDBJ databases">
        <title>Genome Sequence of Arenibacter algicola Strain SMS7 Isolated from a culture of the Diatom Skeletonema marinoi.</title>
        <authorList>
            <person name="Topel M."/>
            <person name="Pinder M.I.M."/>
            <person name="Johansson O.N."/>
            <person name="Kourtchenko O."/>
            <person name="Godhe A."/>
            <person name="Clarke A.K."/>
        </authorList>
    </citation>
    <scope>NUCLEOTIDE SEQUENCE [LARGE SCALE GENOMIC DNA]</scope>
    <source>
        <strain evidence="5 6">SMS7</strain>
    </source>
</reference>
<keyword evidence="2" id="KW-0479">Metal-binding</keyword>
<dbReference type="InterPro" id="IPR005000">
    <property type="entry name" value="Aldolase/citrate-lyase_domain"/>
</dbReference>
<dbReference type="Pfam" id="PF03328">
    <property type="entry name" value="HpcH_HpaI"/>
    <property type="match status" value="1"/>
</dbReference>
<accession>A0A221UU60</accession>
<dbReference type="AlphaFoldDB" id="A0A221UU60"/>
<sequence length="257" mass="28616">MRKSRVLKKLRSGGVVSCLKVNLDAQATEIVGINGFDCVWIDQEHLANDWSSLRAHIWAAKSHDMDVVVRTTRGCYSNYIKPLELDASGIMVPHIMNLEDARSIVHMTRFQPIGRRAVDGGNADAKYTMLDPSAYIKTANEERFVILQIEDPEPLEDLEEIAQLEGVDMLFFGPGDFSHAIGDLGNWNNPRIIETRKRIAEVCIRNNKFAGTVGSVANMEELVDLGYRFISLGADVVGHASYCRQIMVDFSSKTGGK</sequence>
<comment type="similarity">
    <text evidence="1">Belongs to the HpcH/HpaI aldolase family.</text>
</comment>
<dbReference type="GO" id="GO:0005737">
    <property type="term" value="C:cytoplasm"/>
    <property type="evidence" value="ECO:0007669"/>
    <property type="project" value="TreeGrafter"/>
</dbReference>
<evidence type="ECO:0000313" key="6">
    <source>
        <dbReference type="Proteomes" id="UP000204551"/>
    </source>
</evidence>
<dbReference type="InterPro" id="IPR015813">
    <property type="entry name" value="Pyrv/PenolPyrv_kinase-like_dom"/>
</dbReference>
<dbReference type="PANTHER" id="PTHR30502:SF0">
    <property type="entry name" value="PHOSPHOENOLPYRUVATE CARBOXYLASE FAMILY PROTEIN"/>
    <property type="match status" value="1"/>
</dbReference>
<dbReference type="EC" id="4.1.2.53" evidence="5"/>
<dbReference type="GO" id="GO:0046872">
    <property type="term" value="F:metal ion binding"/>
    <property type="evidence" value="ECO:0007669"/>
    <property type="project" value="UniProtKB-KW"/>
</dbReference>
<organism evidence="5 6">
    <name type="scientific">Arenibacter algicola</name>
    <dbReference type="NCBI Taxonomy" id="616991"/>
    <lineage>
        <taxon>Bacteria</taxon>
        <taxon>Pseudomonadati</taxon>
        <taxon>Bacteroidota</taxon>
        <taxon>Flavobacteriia</taxon>
        <taxon>Flavobacteriales</taxon>
        <taxon>Flavobacteriaceae</taxon>
        <taxon>Arenibacter</taxon>
    </lineage>
</organism>
<dbReference type="Gene3D" id="3.20.20.60">
    <property type="entry name" value="Phosphoenolpyruvate-binding domains"/>
    <property type="match status" value="1"/>
</dbReference>
<dbReference type="InterPro" id="IPR050251">
    <property type="entry name" value="HpcH-HpaI_aldolase"/>
</dbReference>
<evidence type="ECO:0000256" key="3">
    <source>
        <dbReference type="ARBA" id="ARBA00023239"/>
    </source>
</evidence>
<proteinExistence type="inferred from homology"/>
<evidence type="ECO:0000256" key="2">
    <source>
        <dbReference type="ARBA" id="ARBA00022723"/>
    </source>
</evidence>
<name>A0A221UU60_9FLAO</name>
<dbReference type="EMBL" id="CP022515">
    <property type="protein sequence ID" value="ASO04636.1"/>
    <property type="molecule type" value="Genomic_DNA"/>
</dbReference>
<dbReference type="SUPFAM" id="SSF51621">
    <property type="entry name" value="Phosphoenolpyruvate/pyruvate domain"/>
    <property type="match status" value="1"/>
</dbReference>
<feature type="domain" description="HpcH/HpaI aldolase/citrate lyase" evidence="4">
    <location>
        <begin position="25"/>
        <end position="236"/>
    </location>
</feature>
<evidence type="ECO:0000256" key="1">
    <source>
        <dbReference type="ARBA" id="ARBA00005568"/>
    </source>
</evidence>
<keyword evidence="3 5" id="KW-0456">Lyase</keyword>
<dbReference type="PANTHER" id="PTHR30502">
    <property type="entry name" value="2-KETO-3-DEOXY-L-RHAMNONATE ALDOLASE"/>
    <property type="match status" value="1"/>
</dbReference>
<dbReference type="GO" id="GO:0106099">
    <property type="term" value="F:2-keto-3-deoxy-L-rhamnonate aldolase activity"/>
    <property type="evidence" value="ECO:0007669"/>
    <property type="project" value="UniProtKB-EC"/>
</dbReference>
<dbReference type="RefSeq" id="WP_198319206.1">
    <property type="nucleotide sequence ID" value="NZ_CP022515.1"/>
</dbReference>
<evidence type="ECO:0000313" key="5">
    <source>
        <dbReference type="EMBL" id="ASO04636.1"/>
    </source>
</evidence>
<evidence type="ECO:0000259" key="4">
    <source>
        <dbReference type="Pfam" id="PF03328"/>
    </source>
</evidence>
<dbReference type="KEGG" id="aalg:AREALGSMS7_01161"/>
<dbReference type="InterPro" id="IPR040442">
    <property type="entry name" value="Pyrv_kinase-like_dom_sf"/>
</dbReference>
<dbReference type="Proteomes" id="UP000204551">
    <property type="component" value="Chromosome"/>
</dbReference>